<keyword evidence="2" id="KW-1185">Reference proteome</keyword>
<accession>A0A1D1VTQ4</accession>
<name>A0A1D1VTQ4_RAMVA</name>
<comment type="caution">
    <text evidence="1">The sequence shown here is derived from an EMBL/GenBank/DDBJ whole genome shotgun (WGS) entry which is preliminary data.</text>
</comment>
<evidence type="ECO:0000313" key="1">
    <source>
        <dbReference type="EMBL" id="GAV04361.1"/>
    </source>
</evidence>
<dbReference type="EMBL" id="BDGG01000010">
    <property type="protein sequence ID" value="GAV04361.1"/>
    <property type="molecule type" value="Genomic_DNA"/>
</dbReference>
<dbReference type="AlphaFoldDB" id="A0A1D1VTQ4"/>
<organism evidence="1 2">
    <name type="scientific">Ramazzottius varieornatus</name>
    <name type="common">Water bear</name>
    <name type="synonym">Tardigrade</name>
    <dbReference type="NCBI Taxonomy" id="947166"/>
    <lineage>
        <taxon>Eukaryota</taxon>
        <taxon>Metazoa</taxon>
        <taxon>Ecdysozoa</taxon>
        <taxon>Tardigrada</taxon>
        <taxon>Eutardigrada</taxon>
        <taxon>Parachela</taxon>
        <taxon>Hypsibioidea</taxon>
        <taxon>Ramazzottiidae</taxon>
        <taxon>Ramazzottius</taxon>
    </lineage>
</organism>
<protein>
    <submittedName>
        <fullName evidence="1">Uncharacterized protein</fullName>
    </submittedName>
</protein>
<gene>
    <name evidence="1" type="primary">RvY_14649-1</name>
    <name evidence="1" type="synonym">RvY_14649.1</name>
    <name evidence="1" type="ORF">RvY_14649</name>
</gene>
<evidence type="ECO:0000313" key="2">
    <source>
        <dbReference type="Proteomes" id="UP000186922"/>
    </source>
</evidence>
<dbReference type="Proteomes" id="UP000186922">
    <property type="component" value="Unassembled WGS sequence"/>
</dbReference>
<sequence>MKKNREEEDDELMEDTVEQCYHRRVVLPAANLAVTTISPYRPRCTRSMGCGVRHCYCACGLSCFYTAKASGRQYNSRETVPLGDTPLQ</sequence>
<proteinExistence type="predicted"/>
<reference evidence="1 2" key="1">
    <citation type="journal article" date="2016" name="Nat. Commun.">
        <title>Extremotolerant tardigrade genome and improved radiotolerance of human cultured cells by tardigrade-unique protein.</title>
        <authorList>
            <person name="Hashimoto T."/>
            <person name="Horikawa D.D."/>
            <person name="Saito Y."/>
            <person name="Kuwahara H."/>
            <person name="Kozuka-Hata H."/>
            <person name="Shin-I T."/>
            <person name="Minakuchi Y."/>
            <person name="Ohishi K."/>
            <person name="Motoyama A."/>
            <person name="Aizu T."/>
            <person name="Enomoto A."/>
            <person name="Kondo K."/>
            <person name="Tanaka S."/>
            <person name="Hara Y."/>
            <person name="Koshikawa S."/>
            <person name="Sagara H."/>
            <person name="Miura T."/>
            <person name="Yokobori S."/>
            <person name="Miyagawa K."/>
            <person name="Suzuki Y."/>
            <person name="Kubo T."/>
            <person name="Oyama M."/>
            <person name="Kohara Y."/>
            <person name="Fujiyama A."/>
            <person name="Arakawa K."/>
            <person name="Katayama T."/>
            <person name="Toyoda A."/>
            <person name="Kunieda T."/>
        </authorList>
    </citation>
    <scope>NUCLEOTIDE SEQUENCE [LARGE SCALE GENOMIC DNA]</scope>
    <source>
        <strain evidence="1 2">YOKOZUNA-1</strain>
    </source>
</reference>